<dbReference type="Proteomes" id="UP000053240">
    <property type="component" value="Unassembled WGS sequence"/>
</dbReference>
<proteinExistence type="predicted"/>
<protein>
    <submittedName>
        <fullName evidence="2">Uncharacterized protein</fullName>
    </submittedName>
</protein>
<sequence>MVGKHLLVQKLAVSSAVADVTPRGERKRRRAARRDKAGVAWHSAGGGERRGPARAPAPRAAPRASCQSPADSACACVTRAAPCTALVLRTRRVPPRCGREPRPLPYRRNVSPDLRVTCYDLTFERLRSLTRLVYPLTM</sequence>
<dbReference type="InParanoid" id="A0A194R1T2"/>
<feature type="compositionally biased region" description="Low complexity" evidence="1">
    <location>
        <begin position="53"/>
        <end position="64"/>
    </location>
</feature>
<organism evidence="2 3">
    <name type="scientific">Papilio machaon</name>
    <name type="common">Old World swallowtail butterfly</name>
    <dbReference type="NCBI Taxonomy" id="76193"/>
    <lineage>
        <taxon>Eukaryota</taxon>
        <taxon>Metazoa</taxon>
        <taxon>Ecdysozoa</taxon>
        <taxon>Arthropoda</taxon>
        <taxon>Hexapoda</taxon>
        <taxon>Insecta</taxon>
        <taxon>Pterygota</taxon>
        <taxon>Neoptera</taxon>
        <taxon>Endopterygota</taxon>
        <taxon>Lepidoptera</taxon>
        <taxon>Glossata</taxon>
        <taxon>Ditrysia</taxon>
        <taxon>Papilionoidea</taxon>
        <taxon>Papilionidae</taxon>
        <taxon>Papilioninae</taxon>
        <taxon>Papilio</taxon>
    </lineage>
</organism>
<evidence type="ECO:0000313" key="2">
    <source>
        <dbReference type="EMBL" id="KPJ11743.1"/>
    </source>
</evidence>
<keyword evidence="3" id="KW-1185">Reference proteome</keyword>
<feature type="region of interest" description="Disordered" evidence="1">
    <location>
        <begin position="20"/>
        <end position="67"/>
    </location>
</feature>
<dbReference type="AlphaFoldDB" id="A0A194R1T2"/>
<dbReference type="EMBL" id="KQ460870">
    <property type="protein sequence ID" value="KPJ11743.1"/>
    <property type="molecule type" value="Genomic_DNA"/>
</dbReference>
<evidence type="ECO:0000256" key="1">
    <source>
        <dbReference type="SAM" id="MobiDB-lite"/>
    </source>
</evidence>
<evidence type="ECO:0000313" key="3">
    <source>
        <dbReference type="Proteomes" id="UP000053240"/>
    </source>
</evidence>
<accession>A0A194R1T2</accession>
<name>A0A194R1T2_PAPMA</name>
<gene>
    <name evidence="2" type="ORF">RR48_08049</name>
</gene>
<reference evidence="2 3" key="1">
    <citation type="journal article" date="2015" name="Nat. Commun.">
        <title>Outbred genome sequencing and CRISPR/Cas9 gene editing in butterflies.</title>
        <authorList>
            <person name="Li X."/>
            <person name="Fan D."/>
            <person name="Zhang W."/>
            <person name="Liu G."/>
            <person name="Zhang L."/>
            <person name="Zhao L."/>
            <person name="Fang X."/>
            <person name="Chen L."/>
            <person name="Dong Y."/>
            <person name="Chen Y."/>
            <person name="Ding Y."/>
            <person name="Zhao R."/>
            <person name="Feng M."/>
            <person name="Zhu Y."/>
            <person name="Feng Y."/>
            <person name="Jiang X."/>
            <person name="Zhu D."/>
            <person name="Xiang H."/>
            <person name="Feng X."/>
            <person name="Li S."/>
            <person name="Wang J."/>
            <person name="Zhang G."/>
            <person name="Kronforst M.R."/>
            <person name="Wang W."/>
        </authorList>
    </citation>
    <scope>NUCLEOTIDE SEQUENCE [LARGE SCALE GENOMIC DNA]</scope>
    <source>
        <strain evidence="2">Ya'a_city_454_Pm</strain>
        <tissue evidence="2">Whole body</tissue>
    </source>
</reference>